<dbReference type="AlphaFoldDB" id="A0A364LLM2"/>
<feature type="region of interest" description="Disordered" evidence="1">
    <location>
        <begin position="281"/>
        <end position="352"/>
    </location>
</feature>
<evidence type="ECO:0000313" key="2">
    <source>
        <dbReference type="EMBL" id="RAP37438.1"/>
    </source>
</evidence>
<protein>
    <submittedName>
        <fullName evidence="2">Uncharacterized protein</fullName>
    </submittedName>
</protein>
<name>A0A364LLM2_9GAMM</name>
<gene>
    <name evidence="2" type="ORF">B1207_04490</name>
</gene>
<feature type="compositionally biased region" description="Basic and acidic residues" evidence="1">
    <location>
        <begin position="281"/>
        <end position="304"/>
    </location>
</feature>
<accession>A0A364LLM2</accession>
<organism evidence="2 3">
    <name type="scientific">Legionella quinlivanii</name>
    <dbReference type="NCBI Taxonomy" id="45073"/>
    <lineage>
        <taxon>Bacteria</taxon>
        <taxon>Pseudomonadati</taxon>
        <taxon>Pseudomonadota</taxon>
        <taxon>Gammaproteobacteria</taxon>
        <taxon>Legionellales</taxon>
        <taxon>Legionellaceae</taxon>
        <taxon>Legionella</taxon>
    </lineage>
</organism>
<proteinExistence type="predicted"/>
<evidence type="ECO:0000256" key="1">
    <source>
        <dbReference type="SAM" id="MobiDB-lite"/>
    </source>
</evidence>
<reference evidence="2 3" key="1">
    <citation type="submission" date="2017-02" db="EMBL/GenBank/DDBJ databases">
        <title>Legionella quilivanii strain from human: case report and whole genome sequencing analysis.</title>
        <authorList>
            <person name="Lalancette C."/>
            <person name="Leduc J.-M."/>
            <person name="Levesque S."/>
            <person name="Fournier E."/>
            <person name="Saoud J."/>
            <person name="Faucher S.P."/>
            <person name="Bernard K."/>
            <person name="Martineau C."/>
            <person name="Longtin J."/>
        </authorList>
    </citation>
    <scope>NUCLEOTIDE SEQUENCE [LARGE SCALE GENOMIC DNA]</scope>
    <source>
        <strain evidence="2 3">ID143958</strain>
    </source>
</reference>
<sequence>MQFSKEALAGLADKSQDAYAALFNDGSIDQPENQAAMDTLEPETLRLIAINVVRTCPKEQLNSLIPQTQHLLRTPASSFTQKLQDAYYVHNRINVITDKPQFAYKAWTQNFKPEAFHKNADFSHELLGNSASQQEKASYLAESTPRASLYSVMQNVRTAFPNTPAETEDSKSIKHSFTQHVKRALQAADHIDSLISCKEDSDLVEHLEKLTKHFATYPTVGTRPVITSAKEDLAKRIAGMNLANRAAACNHLTALCPKDGSNIFTEIADLVKNKVRAAHDHSADSDFEISRQGKDAASKSDAPDSPKLVNPGKLKCGIFGGCSTSKAEDNGDYYSDSDTEEEKKGSCWSWGQ</sequence>
<dbReference type="RefSeq" id="WP_112218797.1">
    <property type="nucleotide sequence ID" value="NZ_MVJN01000003.1"/>
</dbReference>
<dbReference type="Proteomes" id="UP000249458">
    <property type="component" value="Unassembled WGS sequence"/>
</dbReference>
<comment type="caution">
    <text evidence="2">The sequence shown here is derived from an EMBL/GenBank/DDBJ whole genome shotgun (WGS) entry which is preliminary data.</text>
</comment>
<evidence type="ECO:0000313" key="3">
    <source>
        <dbReference type="Proteomes" id="UP000249458"/>
    </source>
</evidence>
<dbReference type="EMBL" id="MVJN01000003">
    <property type="protein sequence ID" value="RAP37438.1"/>
    <property type="molecule type" value="Genomic_DNA"/>
</dbReference>